<keyword evidence="5" id="KW-1185">Reference proteome</keyword>
<dbReference type="InterPro" id="IPR002213">
    <property type="entry name" value="UDP_glucos_trans"/>
</dbReference>
<reference evidence="4" key="1">
    <citation type="journal article" date="2023" name="Insect Mol. Biol.">
        <title>Genome sequencing provides insights into the evolution of gene families encoding plant cell wall-degrading enzymes in longhorned beetles.</title>
        <authorList>
            <person name="Shin N.R."/>
            <person name="Okamura Y."/>
            <person name="Kirsch R."/>
            <person name="Pauchet Y."/>
        </authorList>
    </citation>
    <scope>NUCLEOTIDE SEQUENCE</scope>
    <source>
        <strain evidence="4">MMC_N1</strain>
    </source>
</reference>
<keyword evidence="3" id="KW-0808">Transferase</keyword>
<evidence type="ECO:0000256" key="1">
    <source>
        <dbReference type="ARBA" id="ARBA00009995"/>
    </source>
</evidence>
<dbReference type="PANTHER" id="PTHR48043:SF145">
    <property type="entry name" value="FI06409P-RELATED"/>
    <property type="match status" value="1"/>
</dbReference>
<dbReference type="PANTHER" id="PTHR48043">
    <property type="entry name" value="EG:EG0003.4 PROTEIN-RELATED"/>
    <property type="match status" value="1"/>
</dbReference>
<protein>
    <recommendedName>
        <fullName evidence="6">Glucuronosyltransferase</fullName>
    </recommendedName>
</protein>
<dbReference type="Pfam" id="PF00201">
    <property type="entry name" value="UDPGT"/>
    <property type="match status" value="1"/>
</dbReference>
<feature type="non-terminal residue" evidence="4">
    <location>
        <position position="86"/>
    </location>
</feature>
<evidence type="ECO:0008006" key="6">
    <source>
        <dbReference type="Google" id="ProtNLM"/>
    </source>
</evidence>
<evidence type="ECO:0000313" key="5">
    <source>
        <dbReference type="Proteomes" id="UP001162164"/>
    </source>
</evidence>
<proteinExistence type="inferred from homology"/>
<gene>
    <name evidence="4" type="ORF">NQ317_014801</name>
</gene>
<evidence type="ECO:0000256" key="2">
    <source>
        <dbReference type="ARBA" id="ARBA00022676"/>
    </source>
</evidence>
<name>A0ABQ9IPK1_9CUCU</name>
<accession>A0ABQ9IPK1</accession>
<sequence length="86" mass="9841">MLDDMDDHFVFGEITLIGHPNIKLFISQGGIQSLEEAIFTHVPLLILPFYGDQLKNARIVDNKEIGKLVNHKPELIKEEFRNAILE</sequence>
<evidence type="ECO:0000313" key="4">
    <source>
        <dbReference type="EMBL" id="KAJ8939039.1"/>
    </source>
</evidence>
<comment type="similarity">
    <text evidence="1">Belongs to the UDP-glycosyltransferase family.</text>
</comment>
<keyword evidence="2" id="KW-0328">Glycosyltransferase</keyword>
<dbReference type="EMBL" id="JAPWTJ010005256">
    <property type="protein sequence ID" value="KAJ8939039.1"/>
    <property type="molecule type" value="Genomic_DNA"/>
</dbReference>
<organism evidence="4 5">
    <name type="scientific">Molorchus minor</name>
    <dbReference type="NCBI Taxonomy" id="1323400"/>
    <lineage>
        <taxon>Eukaryota</taxon>
        <taxon>Metazoa</taxon>
        <taxon>Ecdysozoa</taxon>
        <taxon>Arthropoda</taxon>
        <taxon>Hexapoda</taxon>
        <taxon>Insecta</taxon>
        <taxon>Pterygota</taxon>
        <taxon>Neoptera</taxon>
        <taxon>Endopterygota</taxon>
        <taxon>Coleoptera</taxon>
        <taxon>Polyphaga</taxon>
        <taxon>Cucujiformia</taxon>
        <taxon>Chrysomeloidea</taxon>
        <taxon>Cerambycidae</taxon>
        <taxon>Lamiinae</taxon>
        <taxon>Monochamini</taxon>
        <taxon>Molorchus</taxon>
    </lineage>
</organism>
<dbReference type="SUPFAM" id="SSF53756">
    <property type="entry name" value="UDP-Glycosyltransferase/glycogen phosphorylase"/>
    <property type="match status" value="1"/>
</dbReference>
<dbReference type="Proteomes" id="UP001162164">
    <property type="component" value="Unassembled WGS sequence"/>
</dbReference>
<dbReference type="Gene3D" id="3.40.50.2000">
    <property type="entry name" value="Glycogen Phosphorylase B"/>
    <property type="match status" value="1"/>
</dbReference>
<comment type="caution">
    <text evidence="4">The sequence shown here is derived from an EMBL/GenBank/DDBJ whole genome shotgun (WGS) entry which is preliminary data.</text>
</comment>
<evidence type="ECO:0000256" key="3">
    <source>
        <dbReference type="ARBA" id="ARBA00022679"/>
    </source>
</evidence>
<dbReference type="InterPro" id="IPR050271">
    <property type="entry name" value="UDP-glycosyltransferase"/>
</dbReference>